<dbReference type="InterPro" id="IPR001196">
    <property type="entry name" value="Ribosomal_uL15_CS"/>
</dbReference>
<dbReference type="NCBIfam" id="TIGR01071">
    <property type="entry name" value="rplO_bact"/>
    <property type="match status" value="1"/>
</dbReference>
<dbReference type="InterPro" id="IPR005749">
    <property type="entry name" value="Ribosomal_uL15_bac-type"/>
</dbReference>
<comment type="similarity">
    <text evidence="1">Belongs to the universal ribosomal protein uL15 family.</text>
</comment>
<dbReference type="PROSITE" id="PS00475">
    <property type="entry name" value="RIBOSOMAL_L15"/>
    <property type="match status" value="1"/>
</dbReference>
<feature type="region of interest" description="Disordered" evidence="4">
    <location>
        <begin position="1"/>
        <end position="48"/>
    </location>
</feature>
<dbReference type="Pfam" id="PF00828">
    <property type="entry name" value="Ribosomal_L27A"/>
    <property type="match status" value="1"/>
</dbReference>
<keyword evidence="2" id="KW-0689">Ribosomal protein</keyword>
<dbReference type="InterPro" id="IPR036227">
    <property type="entry name" value="Ribosomal_uL15/eL18_sf"/>
</dbReference>
<dbReference type="GO" id="GO:0003735">
    <property type="term" value="F:structural constituent of ribosome"/>
    <property type="evidence" value="ECO:0007669"/>
    <property type="project" value="InterPro"/>
</dbReference>
<dbReference type="InterPro" id="IPR021131">
    <property type="entry name" value="Ribosomal_uL15/eL18"/>
</dbReference>
<accession>A0A381NEX5</accession>
<dbReference type="HAMAP" id="MF_01341">
    <property type="entry name" value="Ribosomal_uL15"/>
    <property type="match status" value="1"/>
</dbReference>
<proteinExistence type="inferred from homology"/>
<evidence type="ECO:0000256" key="4">
    <source>
        <dbReference type="SAM" id="MobiDB-lite"/>
    </source>
</evidence>
<evidence type="ECO:0000256" key="2">
    <source>
        <dbReference type="ARBA" id="ARBA00022980"/>
    </source>
</evidence>
<dbReference type="PANTHER" id="PTHR12934:SF11">
    <property type="entry name" value="LARGE RIBOSOMAL SUBUNIT PROTEIN UL15M"/>
    <property type="match status" value="1"/>
</dbReference>
<gene>
    <name evidence="6" type="ORF">METZ01_LOCUS5994</name>
</gene>
<feature type="compositionally biased region" description="Gly residues" evidence="4">
    <location>
        <begin position="21"/>
        <end position="31"/>
    </location>
</feature>
<dbReference type="Gene3D" id="3.100.10.10">
    <property type="match status" value="1"/>
</dbReference>
<reference evidence="6" key="1">
    <citation type="submission" date="2018-05" db="EMBL/GenBank/DDBJ databases">
        <authorList>
            <person name="Lanie J.A."/>
            <person name="Ng W.-L."/>
            <person name="Kazmierczak K.M."/>
            <person name="Andrzejewski T.M."/>
            <person name="Davidsen T.M."/>
            <person name="Wayne K.J."/>
            <person name="Tettelin H."/>
            <person name="Glass J.I."/>
            <person name="Rusch D."/>
            <person name="Podicherti R."/>
            <person name="Tsui H.-C.T."/>
            <person name="Winkler M.E."/>
        </authorList>
    </citation>
    <scope>NUCLEOTIDE SEQUENCE</scope>
</reference>
<organism evidence="6">
    <name type="scientific">marine metagenome</name>
    <dbReference type="NCBI Taxonomy" id="408172"/>
    <lineage>
        <taxon>unclassified sequences</taxon>
        <taxon>metagenomes</taxon>
        <taxon>ecological metagenomes</taxon>
    </lineage>
</organism>
<evidence type="ECO:0000256" key="1">
    <source>
        <dbReference type="ARBA" id="ARBA00007320"/>
    </source>
</evidence>
<dbReference type="InterPro" id="IPR030878">
    <property type="entry name" value="Ribosomal_uL15"/>
</dbReference>
<dbReference type="EMBL" id="UINC01000316">
    <property type="protein sequence ID" value="SUZ53140.1"/>
    <property type="molecule type" value="Genomic_DNA"/>
</dbReference>
<dbReference type="AlphaFoldDB" id="A0A381NEX5"/>
<dbReference type="PANTHER" id="PTHR12934">
    <property type="entry name" value="50S RIBOSOMAL PROTEIN L15"/>
    <property type="match status" value="1"/>
</dbReference>
<evidence type="ECO:0000256" key="3">
    <source>
        <dbReference type="ARBA" id="ARBA00023274"/>
    </source>
</evidence>
<feature type="domain" description="Large ribosomal subunit protein uL15/eL18" evidence="5">
    <location>
        <begin position="79"/>
        <end position="143"/>
    </location>
</feature>
<dbReference type="SUPFAM" id="SSF52080">
    <property type="entry name" value="Ribosomal proteins L15p and L18e"/>
    <property type="match status" value="1"/>
</dbReference>
<dbReference type="GO" id="GO:0022625">
    <property type="term" value="C:cytosolic large ribosomal subunit"/>
    <property type="evidence" value="ECO:0007669"/>
    <property type="project" value="TreeGrafter"/>
</dbReference>
<evidence type="ECO:0000259" key="5">
    <source>
        <dbReference type="Pfam" id="PF00828"/>
    </source>
</evidence>
<name>A0A381NEX5_9ZZZZ</name>
<sequence>MKLDSLTPVPGSTKNRKRVGRGAGSGLGRSSGRGDKGAQQRSGFKRRPWFEGGQMALARRLPKRGFTNLFRKEFQIVNLEAIENLGLDTVDAQILADNGLVRSALKPIKILADGELKLKVTVTASAFSESAKEQIEQAGGTATVQ</sequence>
<protein>
    <recommendedName>
        <fullName evidence="5">Large ribosomal subunit protein uL15/eL18 domain-containing protein</fullName>
    </recommendedName>
</protein>
<keyword evidence="3" id="KW-0687">Ribonucleoprotein</keyword>
<evidence type="ECO:0000313" key="6">
    <source>
        <dbReference type="EMBL" id="SUZ53140.1"/>
    </source>
</evidence>
<dbReference type="GO" id="GO:0006412">
    <property type="term" value="P:translation"/>
    <property type="evidence" value="ECO:0007669"/>
    <property type="project" value="InterPro"/>
</dbReference>